<dbReference type="EMBL" id="BAAAUV010000005">
    <property type="protein sequence ID" value="GAA3206446.1"/>
    <property type="molecule type" value="Genomic_DNA"/>
</dbReference>
<keyword evidence="3" id="KW-1185">Reference proteome</keyword>
<evidence type="ECO:0000256" key="1">
    <source>
        <dbReference type="SAM" id="Phobius"/>
    </source>
</evidence>
<protein>
    <submittedName>
        <fullName evidence="2">Uncharacterized protein</fullName>
    </submittedName>
</protein>
<evidence type="ECO:0000313" key="3">
    <source>
        <dbReference type="Proteomes" id="UP001501237"/>
    </source>
</evidence>
<feature type="transmembrane region" description="Helical" evidence="1">
    <location>
        <begin position="20"/>
        <end position="40"/>
    </location>
</feature>
<keyword evidence="1" id="KW-0812">Transmembrane</keyword>
<sequence>MPGRAQNRPTFTVVLSEGSGTAVGLGIGLAVSTLLAGVAVNGPELDSPSLTVLHPVSAAARTATTRPAVFSISPPKDP</sequence>
<accession>A0ABP6Q8X7</accession>
<dbReference type="Proteomes" id="UP001501237">
    <property type="component" value="Unassembled WGS sequence"/>
</dbReference>
<proteinExistence type="predicted"/>
<keyword evidence="1" id="KW-1133">Transmembrane helix</keyword>
<reference evidence="3" key="1">
    <citation type="journal article" date="2019" name="Int. J. Syst. Evol. Microbiol.">
        <title>The Global Catalogue of Microorganisms (GCM) 10K type strain sequencing project: providing services to taxonomists for standard genome sequencing and annotation.</title>
        <authorList>
            <consortium name="The Broad Institute Genomics Platform"/>
            <consortium name="The Broad Institute Genome Sequencing Center for Infectious Disease"/>
            <person name="Wu L."/>
            <person name="Ma J."/>
        </authorList>
    </citation>
    <scope>NUCLEOTIDE SEQUENCE [LARGE SCALE GENOMIC DNA]</scope>
    <source>
        <strain evidence="3">JCM 9377</strain>
    </source>
</reference>
<gene>
    <name evidence="2" type="ORF">GCM10010468_21930</name>
</gene>
<evidence type="ECO:0000313" key="2">
    <source>
        <dbReference type="EMBL" id="GAA3206446.1"/>
    </source>
</evidence>
<organism evidence="2 3">
    <name type="scientific">Actinocorallia longicatena</name>
    <dbReference type="NCBI Taxonomy" id="111803"/>
    <lineage>
        <taxon>Bacteria</taxon>
        <taxon>Bacillati</taxon>
        <taxon>Actinomycetota</taxon>
        <taxon>Actinomycetes</taxon>
        <taxon>Streptosporangiales</taxon>
        <taxon>Thermomonosporaceae</taxon>
        <taxon>Actinocorallia</taxon>
    </lineage>
</organism>
<name>A0ABP6Q8X7_9ACTN</name>
<keyword evidence="1" id="KW-0472">Membrane</keyword>
<comment type="caution">
    <text evidence="2">The sequence shown here is derived from an EMBL/GenBank/DDBJ whole genome shotgun (WGS) entry which is preliminary data.</text>
</comment>